<evidence type="ECO:0000256" key="2">
    <source>
        <dbReference type="ARBA" id="ARBA00022723"/>
    </source>
</evidence>
<evidence type="ECO:0000256" key="3">
    <source>
        <dbReference type="ARBA" id="ARBA00023004"/>
    </source>
</evidence>
<organism evidence="8 9">
    <name type="scientific">Melittangium boletus DSM 14713</name>
    <dbReference type="NCBI Taxonomy" id="1294270"/>
    <lineage>
        <taxon>Bacteria</taxon>
        <taxon>Pseudomonadati</taxon>
        <taxon>Myxococcota</taxon>
        <taxon>Myxococcia</taxon>
        <taxon>Myxococcales</taxon>
        <taxon>Cystobacterineae</taxon>
        <taxon>Archangiaceae</taxon>
        <taxon>Melittangium</taxon>
    </lineage>
</organism>
<evidence type="ECO:0000256" key="6">
    <source>
        <dbReference type="SAM" id="SignalP"/>
    </source>
</evidence>
<dbReference type="GO" id="GO:0046872">
    <property type="term" value="F:metal ion binding"/>
    <property type="evidence" value="ECO:0007669"/>
    <property type="project" value="UniProtKB-KW"/>
</dbReference>
<feature type="chain" id="PRO_5013123464" description="Cytochrome c domain-containing protein" evidence="6">
    <location>
        <begin position="27"/>
        <end position="169"/>
    </location>
</feature>
<dbReference type="Gene3D" id="2.60.40.420">
    <property type="entry name" value="Cupredoxins - blue copper proteins"/>
    <property type="match status" value="1"/>
</dbReference>
<evidence type="ECO:0000256" key="4">
    <source>
        <dbReference type="PROSITE-ProRule" id="PRU00433"/>
    </source>
</evidence>
<evidence type="ECO:0000313" key="8">
    <source>
        <dbReference type="EMBL" id="ATB28130.1"/>
    </source>
</evidence>
<keyword evidence="3 4" id="KW-0408">Iron</keyword>
<dbReference type="InterPro" id="IPR009056">
    <property type="entry name" value="Cyt_c-like_dom"/>
</dbReference>
<dbReference type="AlphaFoldDB" id="A0A250IA98"/>
<keyword evidence="2 4" id="KW-0479">Metal-binding</keyword>
<dbReference type="PROSITE" id="PS51007">
    <property type="entry name" value="CYTC"/>
    <property type="match status" value="1"/>
</dbReference>
<dbReference type="GO" id="GO:0009055">
    <property type="term" value="F:electron transfer activity"/>
    <property type="evidence" value="ECO:0007669"/>
    <property type="project" value="InterPro"/>
</dbReference>
<feature type="region of interest" description="Disordered" evidence="5">
    <location>
        <begin position="32"/>
        <end position="85"/>
    </location>
</feature>
<dbReference type="KEGG" id="mbd:MEBOL_001575"/>
<keyword evidence="6" id="KW-0732">Signal</keyword>
<evidence type="ECO:0000256" key="1">
    <source>
        <dbReference type="ARBA" id="ARBA00022617"/>
    </source>
</evidence>
<protein>
    <recommendedName>
        <fullName evidence="7">Cytochrome c domain-containing protein</fullName>
    </recommendedName>
</protein>
<feature type="domain" description="Cytochrome c" evidence="7">
    <location>
        <begin position="84"/>
        <end position="162"/>
    </location>
</feature>
<proteinExistence type="predicted"/>
<dbReference type="EMBL" id="CP022163">
    <property type="protein sequence ID" value="ATB28130.1"/>
    <property type="molecule type" value="Genomic_DNA"/>
</dbReference>
<name>A0A250IA98_9BACT</name>
<reference evidence="8 9" key="1">
    <citation type="submission" date="2017-06" db="EMBL/GenBank/DDBJ databases">
        <authorList>
            <person name="Kim H.J."/>
            <person name="Triplett B.A."/>
        </authorList>
    </citation>
    <scope>NUCLEOTIDE SEQUENCE [LARGE SCALE GENOMIC DNA]</scope>
    <source>
        <strain evidence="8 9">DSM 14713</strain>
    </source>
</reference>
<feature type="signal peptide" evidence="6">
    <location>
        <begin position="1"/>
        <end position="26"/>
    </location>
</feature>
<accession>A0A250IA98</accession>
<dbReference type="InterPro" id="IPR036909">
    <property type="entry name" value="Cyt_c-like_dom_sf"/>
</dbReference>
<evidence type="ECO:0000313" key="9">
    <source>
        <dbReference type="Proteomes" id="UP000217289"/>
    </source>
</evidence>
<dbReference type="RefSeq" id="WP_218920885.1">
    <property type="nucleotide sequence ID" value="NZ_CP022163.1"/>
</dbReference>
<dbReference type="SUPFAM" id="SSF46626">
    <property type="entry name" value="Cytochrome c"/>
    <property type="match status" value="1"/>
</dbReference>
<evidence type="ECO:0000259" key="7">
    <source>
        <dbReference type="PROSITE" id="PS51007"/>
    </source>
</evidence>
<dbReference type="InterPro" id="IPR008972">
    <property type="entry name" value="Cupredoxin"/>
</dbReference>
<gene>
    <name evidence="8" type="ORF">MEBOL_001575</name>
</gene>
<evidence type="ECO:0000256" key="5">
    <source>
        <dbReference type="SAM" id="MobiDB-lite"/>
    </source>
</evidence>
<keyword evidence="1 4" id="KW-0349">Heme</keyword>
<feature type="compositionally biased region" description="Low complexity" evidence="5">
    <location>
        <begin position="39"/>
        <end position="73"/>
    </location>
</feature>
<dbReference type="Proteomes" id="UP000217289">
    <property type="component" value="Chromosome"/>
</dbReference>
<keyword evidence="9" id="KW-1185">Reference proteome</keyword>
<dbReference type="GO" id="GO:0020037">
    <property type="term" value="F:heme binding"/>
    <property type="evidence" value="ECO:0007669"/>
    <property type="project" value="InterPro"/>
</dbReference>
<sequence>MKRQHSSHPSAWRFLSGALVVTSALWGCGASGSTPAPQPVKTAAPAQKTPPASPVVAAAKPVEPAKPAAAPAPAKAPEPAKPAAPKVDPAALFAKFGCPLCHAPGARYHEKILKAPSRSPEDLAKWIRNPEKFIPGTGMPTYATMIDEPTALVLATWLKEAGPGSPTRK</sequence>